<protein>
    <submittedName>
        <fullName evidence="1">Uncharacterized protein</fullName>
    </submittedName>
</protein>
<dbReference type="AlphaFoldDB" id="A0AB36FL05"/>
<accession>A0AB36FL05</accession>
<evidence type="ECO:0000313" key="2">
    <source>
        <dbReference type="Proteomes" id="UP000095392"/>
    </source>
</evidence>
<dbReference type="Proteomes" id="UP000095392">
    <property type="component" value="Unassembled WGS sequence"/>
</dbReference>
<organism evidence="1 2">
    <name type="scientific">Alteromonas macleodii</name>
    <name type="common">Pseudoalteromonas macleodii</name>
    <dbReference type="NCBI Taxonomy" id="28108"/>
    <lineage>
        <taxon>Bacteria</taxon>
        <taxon>Pseudomonadati</taxon>
        <taxon>Pseudomonadota</taxon>
        <taxon>Gammaproteobacteria</taxon>
        <taxon>Alteromonadales</taxon>
        <taxon>Alteromonadaceae</taxon>
        <taxon>Alteromonas/Salinimonas group</taxon>
        <taxon>Alteromonas</taxon>
    </lineage>
</organism>
<proteinExistence type="predicted"/>
<sequence>MERITWTGDNQIEISHFLGHENFWHKDGELLVETDDDGMMRIPKHGLLLKSDSGEVYQPLSQYHYDAEICGDPDDIEKALDTIESRINTRLNCPSGDRTAALDAIALLRFWSMPLQNAAESLGFDDYLGAFIRTEFDTPQCEQSWEVGFLKAHQVDRSKHDVSINHATLLLAQRQ</sequence>
<evidence type="ECO:0000313" key="1">
    <source>
        <dbReference type="EMBL" id="OES25023.1"/>
    </source>
</evidence>
<keyword evidence="2" id="KW-1185">Reference proteome</keyword>
<dbReference type="EMBL" id="MIPY01000053">
    <property type="protein sequence ID" value="OES25023.1"/>
    <property type="molecule type" value="Genomic_DNA"/>
</dbReference>
<gene>
    <name evidence="1" type="ORF">BFV95_4491</name>
</gene>
<comment type="caution">
    <text evidence="1">The sequence shown here is derived from an EMBL/GenBank/DDBJ whole genome shotgun (WGS) entry which is preliminary data.</text>
</comment>
<name>A0AB36FL05_ALTMA</name>
<dbReference type="RefSeq" id="WP_069945674.1">
    <property type="nucleotide sequence ID" value="NZ_MIPW01000064.1"/>
</dbReference>
<reference evidence="1 2" key="1">
    <citation type="submission" date="2016-09" db="EMBL/GenBank/DDBJ databases">
        <title>Draft Genome Sequence of four Alteromonas macleodii strains isolated from copper coupons and grown long-term at elevated copper levels.</title>
        <authorList>
            <person name="Cusick K."/>
            <person name="Dale J."/>
            <person name="Little B."/>
            <person name="Biffinger J."/>
        </authorList>
    </citation>
    <scope>NUCLEOTIDE SEQUENCE [LARGE SCALE GENOMIC DNA]</scope>
    <source>
        <strain evidence="1 2">KCP01</strain>
    </source>
</reference>